<dbReference type="AlphaFoldDB" id="A0AAN6V1H1"/>
<evidence type="ECO:0000313" key="2">
    <source>
        <dbReference type="EMBL" id="KAK4142676.1"/>
    </source>
</evidence>
<protein>
    <submittedName>
        <fullName evidence="2">Uncharacterized protein</fullName>
    </submittedName>
</protein>
<comment type="caution">
    <text evidence="2">The sequence shown here is derived from an EMBL/GenBank/DDBJ whole genome shotgun (WGS) entry which is preliminary data.</text>
</comment>
<organism evidence="2 3">
    <name type="scientific">Dichotomopilus funicola</name>
    <dbReference type="NCBI Taxonomy" id="1934379"/>
    <lineage>
        <taxon>Eukaryota</taxon>
        <taxon>Fungi</taxon>
        <taxon>Dikarya</taxon>
        <taxon>Ascomycota</taxon>
        <taxon>Pezizomycotina</taxon>
        <taxon>Sordariomycetes</taxon>
        <taxon>Sordariomycetidae</taxon>
        <taxon>Sordariales</taxon>
        <taxon>Chaetomiaceae</taxon>
        <taxon>Dichotomopilus</taxon>
    </lineage>
</organism>
<dbReference type="PANTHER" id="PTHR36847:SF1">
    <property type="entry name" value="AMIDOLIGASE ENZYME"/>
    <property type="match status" value="1"/>
</dbReference>
<reference evidence="2" key="2">
    <citation type="submission" date="2023-05" db="EMBL/GenBank/DDBJ databases">
        <authorList>
            <consortium name="Lawrence Berkeley National Laboratory"/>
            <person name="Steindorff A."/>
            <person name="Hensen N."/>
            <person name="Bonometti L."/>
            <person name="Westerberg I."/>
            <person name="Brannstrom I.O."/>
            <person name="Guillou S."/>
            <person name="Cros-Aarteil S."/>
            <person name="Calhoun S."/>
            <person name="Haridas S."/>
            <person name="Kuo A."/>
            <person name="Mondo S."/>
            <person name="Pangilinan J."/>
            <person name="Riley R."/>
            <person name="Labutti K."/>
            <person name="Andreopoulos B."/>
            <person name="Lipzen A."/>
            <person name="Chen C."/>
            <person name="Yanf M."/>
            <person name="Daum C."/>
            <person name="Ng V."/>
            <person name="Clum A."/>
            <person name="Ohm R."/>
            <person name="Martin F."/>
            <person name="Silar P."/>
            <person name="Natvig D."/>
            <person name="Lalanne C."/>
            <person name="Gautier V."/>
            <person name="Ament-Velasquez S.L."/>
            <person name="Kruys A."/>
            <person name="Hutchinson M.I."/>
            <person name="Powell A.J."/>
            <person name="Barry K."/>
            <person name="Miller A.N."/>
            <person name="Grigoriev I.V."/>
            <person name="Debuchy R."/>
            <person name="Gladieux P."/>
            <person name="Thoren M.H."/>
            <person name="Johannesson H."/>
        </authorList>
    </citation>
    <scope>NUCLEOTIDE SEQUENCE</scope>
    <source>
        <strain evidence="2">CBS 141.50</strain>
    </source>
</reference>
<feature type="compositionally biased region" description="Polar residues" evidence="1">
    <location>
        <begin position="358"/>
        <end position="368"/>
    </location>
</feature>
<evidence type="ECO:0000256" key="1">
    <source>
        <dbReference type="SAM" id="MobiDB-lite"/>
    </source>
</evidence>
<reference evidence="2" key="1">
    <citation type="journal article" date="2023" name="Mol. Phylogenet. Evol.">
        <title>Genome-scale phylogeny and comparative genomics of the fungal order Sordariales.</title>
        <authorList>
            <person name="Hensen N."/>
            <person name="Bonometti L."/>
            <person name="Westerberg I."/>
            <person name="Brannstrom I.O."/>
            <person name="Guillou S."/>
            <person name="Cros-Aarteil S."/>
            <person name="Calhoun S."/>
            <person name="Haridas S."/>
            <person name="Kuo A."/>
            <person name="Mondo S."/>
            <person name="Pangilinan J."/>
            <person name="Riley R."/>
            <person name="LaButti K."/>
            <person name="Andreopoulos B."/>
            <person name="Lipzen A."/>
            <person name="Chen C."/>
            <person name="Yan M."/>
            <person name="Daum C."/>
            <person name="Ng V."/>
            <person name="Clum A."/>
            <person name="Steindorff A."/>
            <person name="Ohm R.A."/>
            <person name="Martin F."/>
            <person name="Silar P."/>
            <person name="Natvig D.O."/>
            <person name="Lalanne C."/>
            <person name="Gautier V."/>
            <person name="Ament-Velasquez S.L."/>
            <person name="Kruys A."/>
            <person name="Hutchinson M.I."/>
            <person name="Powell A.J."/>
            <person name="Barry K."/>
            <person name="Miller A.N."/>
            <person name="Grigoriev I.V."/>
            <person name="Debuchy R."/>
            <person name="Gladieux P."/>
            <person name="Hiltunen Thoren M."/>
            <person name="Johannesson H."/>
        </authorList>
    </citation>
    <scope>NUCLEOTIDE SEQUENCE</scope>
    <source>
        <strain evidence="2">CBS 141.50</strain>
    </source>
</reference>
<evidence type="ECO:0000313" key="3">
    <source>
        <dbReference type="Proteomes" id="UP001302676"/>
    </source>
</evidence>
<accession>A0AAN6V1H1</accession>
<feature type="compositionally biased region" description="Gly residues" evidence="1">
    <location>
        <begin position="393"/>
        <end position="417"/>
    </location>
</feature>
<dbReference type="EMBL" id="MU853594">
    <property type="protein sequence ID" value="KAK4142676.1"/>
    <property type="molecule type" value="Genomic_DNA"/>
</dbReference>
<dbReference type="Pfam" id="PF12224">
    <property type="entry name" value="Amidoligase_2"/>
    <property type="match status" value="1"/>
</dbReference>
<name>A0AAN6V1H1_9PEZI</name>
<feature type="compositionally biased region" description="Basic and acidic residues" evidence="1">
    <location>
        <begin position="345"/>
        <end position="357"/>
    </location>
</feature>
<gene>
    <name evidence="2" type="ORF">C8A04DRAFT_38065</name>
</gene>
<dbReference type="PANTHER" id="PTHR36847">
    <property type="entry name" value="AMIDOLIGASE ENZYME"/>
    <property type="match status" value="1"/>
</dbReference>
<sequence>MSSSGPPKPIFGIEIEIFVKVKRDVERDVQAHRSRGSSLPTHWQEWSFSLTNDRPNSSDTFNRQARQRACVKLALTSLINDALGRNHGWKWGIEIISPPMSIAKRWQSEIREVFDAIGEQFELWTHPVTSCHVHVSPGPTSKTKYKASQMVRIAKGAFYWEDALRSLLPHDRRRNDYAKANHKAFATSLYNNVERNGWKPVFNAIENEMDRFENHRQGQLKCFAIKIAGGHLSHPNAKYRKERYLSMNFLPYTRIGTIEFRRQGGVASAQSAIHRVLLAVSLHISARKFDFNAVANKKSYPKTEDLIQELKAVIASMPKTCHGTKFVGYLRECVEMYGHREPMSERAVNARERRLHDTSGSSVMSVPSTGPGRVSTGMGSGNTPRRTGPPPARGGGRGGRGGGGGGGRGGGGGGGGSDVVLRSKNVEVRVN</sequence>
<dbReference type="RefSeq" id="XP_062636047.1">
    <property type="nucleotide sequence ID" value="XM_062784099.1"/>
</dbReference>
<dbReference type="Proteomes" id="UP001302676">
    <property type="component" value="Unassembled WGS sequence"/>
</dbReference>
<keyword evidence="3" id="KW-1185">Reference proteome</keyword>
<proteinExistence type="predicted"/>
<dbReference type="GeneID" id="87820712"/>
<dbReference type="InterPro" id="IPR022025">
    <property type="entry name" value="Amidoligase_2"/>
</dbReference>
<feature type="region of interest" description="Disordered" evidence="1">
    <location>
        <begin position="345"/>
        <end position="431"/>
    </location>
</feature>